<dbReference type="Proteomes" id="UP000723463">
    <property type="component" value="Unassembled WGS sequence"/>
</dbReference>
<feature type="compositionally biased region" description="Basic and acidic residues" evidence="2">
    <location>
        <begin position="1471"/>
        <end position="1480"/>
    </location>
</feature>
<feature type="compositionally biased region" description="Low complexity" evidence="2">
    <location>
        <begin position="1333"/>
        <end position="1351"/>
    </location>
</feature>
<sequence>MAQRSFPLITTDTNLAPPLEFPLHHNQNHHQHQRDHQPRDYNFTTWRQQQLLLPDDPQQDNHSVNPQPVYHIPHPPRSTPSHYTTQQPEPRPRPHFRQQTRPVFMNPDLILDKPHFRHHSGGTLSSIDYEPGEDSSVSSMDHSASTAYKQHEQHGQSSSSLGYSLDSQRTLQPRHSHNANQTLSNLTTPQGSPQTVRGVGTGGNSYHNGHASSSYHYSSGSEGDLDLFSSRQPALLGDLTTTTATTTAASTPTHQQPLRSNSVIKMTAAKRLPPFNASRTSMPASAVAEGSAEDDDDNQRTINRQQADRRADLEDDVVSISLDDDDDREGGIQDRDMLLTRERGSNRTSEGSRPKQSFTGATSQPSPFHPFPPPSSRTAASAVSPSASFSTAARGSHSQLNGAGSSTPRAEPDRGPADLSNPSTALAEALRIARSKANSTSKAPQRSTSDATQPSNIRSQDQSANQRGKEGKLPTSISSHSNGSMAVGQIRIPVPDLSPGLRGYASYHGEQQDMRRNPDGLLYPRRCSFTLSPTSSNPESRSDSHSGSLGTPRANINRDGATSAKFSNASIRPGGPSISSKYSDDFGPHRQSHHRRQSSYMETSYDSGQSGQNHGEDRYSRFAFPGQDHDQSSLPHQSYDDGPRHSSEYPQDPSVESFQQEYISRRRFQSSSESAPSNSYQKQRQSDQGTSGNSKSSASAAAYDQTHSSHSLGASEDLQDQIETEAEYIMTRNTELLRILSIRDDEIKTLQQELDHSLKVMHEYEDELLKLHTTAAKPYESYHQTLDQIGHEMTQQDAIVKGYQEENEKLREQLKTSVELRQEAEKRHLQAVDQLKTELTQLRAELDESDVQKYGTTDLRLLLQQAQESQDRARKGFKDKEDEQLAEMTDLKERLKLTEKVLEEERKAKVKEMQKLERDIQEFRAGCKGILAQLQSIDSVDSANHSKGGSSSSSAEADTTVGQDSDTHTANKGSTTPSHSDSQQEHQQKDPRPKTLDRRPTSTETLTTTNMPNHPDVGKLNLEERLSKFEADIRQSLQRTASIESFHSIRSSNNSGIPMATLVKPAQYLQSGHARPELRSTGSGEETHLESALRERITSLNIENRRLQVELSSLEQVLRLQQAERQRKVAQLEELLDMHEAMGNQKLEDADTEEGQGRIRKVIQGLLVRIRTKEAEAEFYHNAYLDKVMEFDQMSLANRKALAMGGGSLNVDAEEPNISQATVEGLVVASPSTTSPTSSNGASGIVEVLEARVKELERINLETSFRLAAEQRRVIASEAENATLIREKLTLARMLEDQVEQLQTKLSTAEIAKARLEDENSALRQKDTKDQQDQQQQHQQQQQQKQSTQKDAANAESMAIMRTRMMSLTCQRDQLREQLQEAFDIQLAMRDRGAGGVPEWTVDDYKRLERSLEEKTGELGVWKDRAIALERVVERIRMLKDKQEPMGVSMDRRSSTQDSESMSSLSASGGPDERRRASHHTLEELDQVVLRLEQRLERRDQELQEVVLEAKRQTDQRLEAWKAKWVQVVQRKNAEIHRFQVELESLMAAVGRDRARMAASMQQK</sequence>
<feature type="compositionally biased region" description="Basic and acidic residues" evidence="2">
    <location>
        <begin position="329"/>
        <end position="353"/>
    </location>
</feature>
<proteinExistence type="predicted"/>
<feature type="region of interest" description="Disordered" evidence="2">
    <location>
        <begin position="434"/>
        <end position="486"/>
    </location>
</feature>
<gene>
    <name evidence="3" type="ORF">EC957_001626</name>
</gene>
<feature type="region of interest" description="Disordered" evidence="2">
    <location>
        <begin position="1320"/>
        <end position="1354"/>
    </location>
</feature>
<feature type="compositionally biased region" description="Polar residues" evidence="2">
    <location>
        <begin position="79"/>
        <end position="88"/>
    </location>
</feature>
<feature type="compositionally biased region" description="Polar residues" evidence="2">
    <location>
        <begin position="436"/>
        <end position="466"/>
    </location>
</feature>
<feature type="region of interest" description="Disordered" evidence="2">
    <location>
        <begin position="1443"/>
        <end position="1480"/>
    </location>
</feature>
<feature type="compositionally biased region" description="Low complexity" evidence="2">
    <location>
        <begin position="243"/>
        <end position="253"/>
    </location>
</feature>
<feature type="compositionally biased region" description="Low complexity" evidence="2">
    <location>
        <begin position="1459"/>
        <end position="1468"/>
    </location>
</feature>
<feature type="compositionally biased region" description="Polar residues" evidence="2">
    <location>
        <begin position="178"/>
        <end position="195"/>
    </location>
</feature>
<feature type="compositionally biased region" description="Polar residues" evidence="2">
    <location>
        <begin position="396"/>
        <end position="408"/>
    </location>
</feature>
<feature type="compositionally biased region" description="Acidic residues" evidence="2">
    <location>
        <begin position="313"/>
        <end position="328"/>
    </location>
</feature>
<evidence type="ECO:0000313" key="4">
    <source>
        <dbReference type="Proteomes" id="UP000723463"/>
    </source>
</evidence>
<keyword evidence="1" id="KW-0175">Coiled coil</keyword>
<protein>
    <submittedName>
        <fullName evidence="3">Uncharacterized protein</fullName>
    </submittedName>
</protein>
<feature type="compositionally biased region" description="Polar residues" evidence="2">
    <location>
        <begin position="955"/>
        <end position="981"/>
    </location>
</feature>
<feature type="compositionally biased region" description="Basic and acidic residues" evidence="2">
    <location>
        <begin position="638"/>
        <end position="647"/>
    </location>
</feature>
<evidence type="ECO:0000256" key="1">
    <source>
        <dbReference type="SAM" id="Coils"/>
    </source>
</evidence>
<organism evidence="3 4">
    <name type="scientific">Mortierella hygrophila</name>
    <dbReference type="NCBI Taxonomy" id="979708"/>
    <lineage>
        <taxon>Eukaryota</taxon>
        <taxon>Fungi</taxon>
        <taxon>Fungi incertae sedis</taxon>
        <taxon>Mucoromycota</taxon>
        <taxon>Mortierellomycotina</taxon>
        <taxon>Mortierellomycetes</taxon>
        <taxon>Mortierellales</taxon>
        <taxon>Mortierellaceae</taxon>
        <taxon>Mortierella</taxon>
    </lineage>
</organism>
<feature type="compositionally biased region" description="Polar residues" evidence="2">
    <location>
        <begin position="475"/>
        <end position="484"/>
    </location>
</feature>
<feature type="coiled-coil region" evidence="1">
    <location>
        <begin position="793"/>
        <end position="926"/>
    </location>
</feature>
<feature type="coiled-coil region" evidence="1">
    <location>
        <begin position="1482"/>
        <end position="1549"/>
    </location>
</feature>
<feature type="compositionally biased region" description="Low complexity" evidence="2">
    <location>
        <begin position="135"/>
        <end position="145"/>
    </location>
</feature>
<feature type="compositionally biased region" description="Basic and acidic residues" evidence="2">
    <location>
        <begin position="982"/>
        <end position="1001"/>
    </location>
</feature>
<name>A0A9P6K7P0_9FUNG</name>
<feature type="compositionally biased region" description="Low complexity" evidence="2">
    <location>
        <begin position="376"/>
        <end position="393"/>
    </location>
</feature>
<feature type="region of interest" description="Disordered" evidence="2">
    <location>
        <begin position="1"/>
        <end position="37"/>
    </location>
</feature>
<feature type="compositionally biased region" description="Low complexity" evidence="2">
    <location>
        <begin position="204"/>
        <end position="221"/>
    </location>
</feature>
<feature type="compositionally biased region" description="Basic and acidic residues" evidence="2">
    <location>
        <begin position="1443"/>
        <end position="1455"/>
    </location>
</feature>
<feature type="region of interest" description="Disordered" evidence="2">
    <location>
        <begin position="112"/>
        <end position="224"/>
    </location>
</feature>
<feature type="compositionally biased region" description="Low complexity" evidence="2">
    <location>
        <begin position="155"/>
        <end position="168"/>
    </location>
</feature>
<evidence type="ECO:0000256" key="2">
    <source>
        <dbReference type="SAM" id="MobiDB-lite"/>
    </source>
</evidence>
<feature type="region of interest" description="Disordered" evidence="2">
    <location>
        <begin position="55"/>
        <end position="100"/>
    </location>
</feature>
<feature type="region of interest" description="Disordered" evidence="2">
    <location>
        <begin position="941"/>
        <end position="1018"/>
    </location>
</feature>
<feature type="compositionally biased region" description="Polar residues" evidence="2">
    <location>
        <begin position="598"/>
        <end position="613"/>
    </location>
</feature>
<keyword evidence="4" id="KW-1185">Reference proteome</keyword>
<dbReference type="EMBL" id="JAAAXW010000013">
    <property type="protein sequence ID" value="KAF9550140.1"/>
    <property type="molecule type" value="Genomic_DNA"/>
</dbReference>
<feature type="coiled-coil region" evidence="1">
    <location>
        <begin position="1090"/>
        <end position="1124"/>
    </location>
</feature>
<reference evidence="3" key="1">
    <citation type="journal article" date="2020" name="Fungal Divers.">
        <title>Resolving the Mortierellaceae phylogeny through synthesis of multi-gene phylogenetics and phylogenomics.</title>
        <authorList>
            <person name="Vandepol N."/>
            <person name="Liber J."/>
            <person name="Desiro A."/>
            <person name="Na H."/>
            <person name="Kennedy M."/>
            <person name="Barry K."/>
            <person name="Grigoriev I.V."/>
            <person name="Miller A.N."/>
            <person name="O'Donnell K."/>
            <person name="Stajich J.E."/>
            <person name="Bonito G."/>
        </authorList>
    </citation>
    <scope>NUCLEOTIDE SEQUENCE</scope>
    <source>
        <strain evidence="3">NRRL 2591</strain>
    </source>
</reference>
<feature type="region of interest" description="Disordered" evidence="2">
    <location>
        <begin position="273"/>
        <end position="421"/>
    </location>
</feature>
<comment type="caution">
    <text evidence="3">The sequence shown here is derived from an EMBL/GenBank/DDBJ whole genome shotgun (WGS) entry which is preliminary data.</text>
</comment>
<evidence type="ECO:0000313" key="3">
    <source>
        <dbReference type="EMBL" id="KAF9550140.1"/>
    </source>
</evidence>
<feature type="compositionally biased region" description="Polar residues" evidence="2">
    <location>
        <begin position="669"/>
        <end position="693"/>
    </location>
</feature>
<feature type="region of interest" description="Disordered" evidence="2">
    <location>
        <begin position="243"/>
        <end position="262"/>
    </location>
</feature>
<feature type="region of interest" description="Disordered" evidence="2">
    <location>
        <begin position="503"/>
        <end position="716"/>
    </location>
</feature>
<accession>A0A9P6K7P0</accession>
<feature type="compositionally biased region" description="Polar residues" evidence="2">
    <location>
        <begin position="529"/>
        <end position="549"/>
    </location>
</feature>